<evidence type="ECO:0000256" key="1">
    <source>
        <dbReference type="SAM" id="MobiDB-lite"/>
    </source>
</evidence>
<dbReference type="RefSeq" id="WP_009146757.1">
    <property type="nucleotide sequence ID" value="NZ_CP121471.1"/>
</dbReference>
<dbReference type="Proteomes" id="UP000002964">
    <property type="component" value="Unassembled WGS sequence"/>
</dbReference>
<dbReference type="STRING" id="631362.Thi970DRAFT_00294"/>
<feature type="compositionally biased region" description="Basic and acidic residues" evidence="1">
    <location>
        <begin position="104"/>
        <end position="114"/>
    </location>
</feature>
<evidence type="ECO:0000313" key="2">
    <source>
        <dbReference type="EMBL" id="EIC23783.1"/>
    </source>
</evidence>
<sequence length="219" mass="24447">MTPAFLWHRACSILKLGQSKRGGGWPDALNIEHIATLHYYRDGDMAEALRSLLAAAIASGSLEPAGCDRIEGDEDYRLLARRMGLESRAPATRTRDIPMVSRGAYRDWPDRPDIPGDSPLHGWIDAPERPEESGDDWRRDPGIDPSEKQERAILETLKALGYDPLAVPNGGKAKARELCGIEYPELFSPTSFGTAWNRLKDAQKVRMKNHSRYSHRGAD</sequence>
<dbReference type="EMBL" id="JH603164">
    <property type="protein sequence ID" value="EIC23783.1"/>
    <property type="molecule type" value="Genomic_DNA"/>
</dbReference>
<protein>
    <submittedName>
        <fullName evidence="2">Uncharacterized protein</fullName>
    </submittedName>
</protein>
<evidence type="ECO:0000313" key="3">
    <source>
        <dbReference type="Proteomes" id="UP000002964"/>
    </source>
</evidence>
<feature type="region of interest" description="Disordered" evidence="1">
    <location>
        <begin position="104"/>
        <end position="145"/>
    </location>
</feature>
<feature type="compositionally biased region" description="Basic and acidic residues" evidence="1">
    <location>
        <begin position="126"/>
        <end position="145"/>
    </location>
</feature>
<accession>H8YVZ2</accession>
<name>H8YVZ2_9GAMM</name>
<proteinExistence type="predicted"/>
<dbReference type="OrthoDB" id="10016698at2"/>
<organism evidence="2 3">
    <name type="scientific">Thiorhodovibrio frisius</name>
    <dbReference type="NCBI Taxonomy" id="631362"/>
    <lineage>
        <taxon>Bacteria</taxon>
        <taxon>Pseudomonadati</taxon>
        <taxon>Pseudomonadota</taxon>
        <taxon>Gammaproteobacteria</taxon>
        <taxon>Chromatiales</taxon>
        <taxon>Chromatiaceae</taxon>
        <taxon>Thiorhodovibrio</taxon>
    </lineage>
</organism>
<reference evidence="3" key="1">
    <citation type="submission" date="2011-06" db="EMBL/GenBank/DDBJ databases">
        <authorList>
            <consortium name="US DOE Joint Genome Institute (JGI-PGF)"/>
            <person name="Lucas S."/>
            <person name="Han J."/>
            <person name="Lapidus A."/>
            <person name="Cheng J.-F."/>
            <person name="Goodwin L."/>
            <person name="Pitluck S."/>
            <person name="Peters L."/>
            <person name="Land M.L."/>
            <person name="Hauser L."/>
            <person name="Vogl K."/>
            <person name="Liu Z."/>
            <person name="Overmann J."/>
            <person name="Frigaard N.-U."/>
            <person name="Bryant D.A."/>
            <person name="Woyke T.J."/>
        </authorList>
    </citation>
    <scope>NUCLEOTIDE SEQUENCE [LARGE SCALE GENOMIC DNA]</scope>
    <source>
        <strain evidence="3">970</strain>
    </source>
</reference>
<reference evidence="2 3" key="2">
    <citation type="submission" date="2011-11" db="EMBL/GenBank/DDBJ databases">
        <authorList>
            <consortium name="US DOE Joint Genome Institute"/>
            <person name="Lucas S."/>
            <person name="Han J."/>
            <person name="Lapidus A."/>
            <person name="Cheng J.-F."/>
            <person name="Goodwin L."/>
            <person name="Pitluck S."/>
            <person name="Peters L."/>
            <person name="Ovchinnikova G."/>
            <person name="Zhang X."/>
            <person name="Detter J.C."/>
            <person name="Han C."/>
            <person name="Tapia R."/>
            <person name="Land M."/>
            <person name="Hauser L."/>
            <person name="Kyrpides N."/>
            <person name="Ivanova N."/>
            <person name="Pagani I."/>
            <person name="Vogl K."/>
            <person name="Liu Z."/>
            <person name="Overmann J."/>
            <person name="Frigaard N.-U."/>
            <person name="Bryant D."/>
            <person name="Woyke T."/>
        </authorList>
    </citation>
    <scope>NUCLEOTIDE SEQUENCE [LARGE SCALE GENOMIC DNA]</scope>
    <source>
        <strain evidence="2 3">970</strain>
    </source>
</reference>
<gene>
    <name evidence="2" type="ORF">Thi970DRAFT_00294</name>
</gene>
<dbReference type="AlphaFoldDB" id="H8YVZ2"/>
<dbReference type="HOGENOM" id="CLU_1260972_0_0_6"/>
<keyword evidence="3" id="KW-1185">Reference proteome</keyword>